<dbReference type="SUPFAM" id="SSF55961">
    <property type="entry name" value="Bet v1-like"/>
    <property type="match status" value="1"/>
</dbReference>
<dbReference type="OrthoDB" id="7067492at2"/>
<accession>A0A426V486</accession>
<evidence type="ECO:0000313" key="1">
    <source>
        <dbReference type="EMBL" id="RRS01729.1"/>
    </source>
</evidence>
<evidence type="ECO:0000313" key="2">
    <source>
        <dbReference type="Proteomes" id="UP000277256"/>
    </source>
</evidence>
<gene>
    <name evidence="1" type="ORF">EIW28_02925</name>
</gene>
<dbReference type="AlphaFoldDB" id="A0A426V486"/>
<reference evidence="1 2" key="1">
    <citation type="submission" date="2018-12" db="EMBL/GenBank/DDBJ databases">
        <title>Glycomyces sp. YIM 121974 draft genome.</title>
        <authorList>
            <person name="Li Q."/>
        </authorList>
    </citation>
    <scope>NUCLEOTIDE SEQUENCE [LARGE SCALE GENOMIC DNA]</scope>
    <source>
        <strain evidence="1 2">YIM 121974</strain>
    </source>
</reference>
<sequence length="163" mass="18086">MRNVHSRRIGAPAGTVGALLDTLAGDGDRLWPSPAWPPLRLDGGLRVGAAGGHGPIRYRLGEYEPGRRVRFTFAPRAPLDGYHEFTVAADGDDASVITHEIRARPRGLGVVLWPVLLRWMHDDLLEELLDNAERHAAGPVARPHRRGPWVRLCRRLLGPAPRW</sequence>
<keyword evidence="2" id="KW-1185">Reference proteome</keyword>
<name>A0A426V486_9ACTN</name>
<dbReference type="EMBL" id="RSEB01000001">
    <property type="protein sequence ID" value="RRS01729.1"/>
    <property type="molecule type" value="Genomic_DNA"/>
</dbReference>
<protein>
    <submittedName>
        <fullName evidence="1">SRPBCC family protein</fullName>
    </submittedName>
</protein>
<organism evidence="1 2">
    <name type="scientific">Glycomyces terrestris</name>
    <dbReference type="NCBI Taxonomy" id="2493553"/>
    <lineage>
        <taxon>Bacteria</taxon>
        <taxon>Bacillati</taxon>
        <taxon>Actinomycetota</taxon>
        <taxon>Actinomycetes</taxon>
        <taxon>Glycomycetales</taxon>
        <taxon>Glycomycetaceae</taxon>
        <taxon>Glycomyces</taxon>
    </lineage>
</organism>
<proteinExistence type="predicted"/>
<dbReference type="Proteomes" id="UP000277256">
    <property type="component" value="Unassembled WGS sequence"/>
</dbReference>
<dbReference type="RefSeq" id="WP_125246206.1">
    <property type="nucleotide sequence ID" value="NZ_RSEB01000001.1"/>
</dbReference>
<comment type="caution">
    <text evidence="1">The sequence shown here is derived from an EMBL/GenBank/DDBJ whole genome shotgun (WGS) entry which is preliminary data.</text>
</comment>